<dbReference type="Pfam" id="PF05190">
    <property type="entry name" value="MutS_IV"/>
    <property type="match status" value="1"/>
</dbReference>
<evidence type="ECO:0000256" key="11">
    <source>
        <dbReference type="ARBA" id="ARBA00073545"/>
    </source>
</evidence>
<protein>
    <recommendedName>
        <fullName evidence="11">DNA mismatch repair protein MSH2</fullName>
    </recommendedName>
    <alternativeName>
        <fullName evidence="3">DNA mismatch repair protein Msh2</fullName>
    </alternativeName>
    <alternativeName>
        <fullName evidence="10">MutS protein homolog 2</fullName>
    </alternativeName>
</protein>
<dbReference type="PANTHER" id="PTHR11361">
    <property type="entry name" value="DNA MISMATCH REPAIR PROTEIN MUTS FAMILY MEMBER"/>
    <property type="match status" value="1"/>
</dbReference>
<dbReference type="FunFam" id="3.40.50.300:FF:005021">
    <property type="entry name" value="Predicted protein"/>
    <property type="match status" value="1"/>
</dbReference>
<reference evidence="16 17" key="1">
    <citation type="journal article" date="2019" name="PLoS Biol.">
        <title>Sex chromosomes control vertical transmission of feminizing Wolbachia symbionts in an isopod.</title>
        <authorList>
            <person name="Becking T."/>
            <person name="Chebbi M.A."/>
            <person name="Giraud I."/>
            <person name="Moumen B."/>
            <person name="Laverre T."/>
            <person name="Caubet Y."/>
            <person name="Peccoud J."/>
            <person name="Gilbert C."/>
            <person name="Cordaux R."/>
        </authorList>
    </citation>
    <scope>NUCLEOTIDE SEQUENCE [LARGE SCALE GENOMIC DNA]</scope>
    <source>
        <strain evidence="16">ANa2</strain>
        <tissue evidence="16">Whole body excluding digestive tract and cuticle</tissue>
    </source>
</reference>
<dbReference type="InterPro" id="IPR016151">
    <property type="entry name" value="DNA_mismatch_repair_MutS_N"/>
</dbReference>
<dbReference type="EMBL" id="SEYY01018889">
    <property type="protein sequence ID" value="KAB7498881.1"/>
    <property type="molecule type" value="Genomic_DNA"/>
</dbReference>
<keyword evidence="5 12" id="KW-0227">DNA damage</keyword>
<dbReference type="InterPro" id="IPR007861">
    <property type="entry name" value="DNA_mismatch_repair_MutS_clamp"/>
</dbReference>
<evidence type="ECO:0000256" key="2">
    <source>
        <dbReference type="ARBA" id="ARBA00006271"/>
    </source>
</evidence>
<dbReference type="SMART" id="SM00533">
    <property type="entry name" value="MUTSd"/>
    <property type="match status" value="1"/>
</dbReference>
<evidence type="ECO:0000256" key="12">
    <source>
        <dbReference type="RuleBase" id="RU003756"/>
    </source>
</evidence>
<sequence>MAQVQPKEQLGLDLAQEQGFLSFFQNLEEKPSTSVRIFDRGEYFTVHGEDALLAAKEIFHTNSVIKHLGSGSKRVPSVVLSKLNFESFVRDLLLVKQYRVVVYKQISSSKNDWEETYKASPGNLVQFEDILFGPNSEFAVNAGVLALKLTSNADKKLIGAAYVDLNEQVLLVSEFYDSDSFTNLEALIVQLGARECIIPSGDSGPDGVKLRQVLSRNKLLITERKRSEFNVKDAGQDVGRLIKGKSEEEQLTIATRPEMSLANAVSALVVAIKYLELLSSEANVNQFTLKSFEPGVFLHLDSAALKALHVEPSEDSRRTVGKETNLFSLLDKCATPQGKRLLAQWIRQPLVDVNKIVERQNLVESFLNTVEIRHSLSEEHLKRIPDLNRLSRKMSRKAATLQDCYRLFQCIQQLPDICETLGKYDGPHIATVTAVFTSPLQEVVEDMSKFQEMVEMTLDMNQAAQGDFVIKPEFDDNLSELREQMDELEEGIQKELRKAANDLNLESGKSIKLESNNQLGYFFRVTLKEEKVLRNNRQYRMIDTNKSGVRFRNSTLQDLNDQYISARESYEEQQKSVADEIINIAAGYVEVIQNLTTIVATLDCIVSFATVASSAPIPYCRPKLLPKGKLDGTFHIITGPNMGGKSTFLRSVGTAVLMAQIGSFVACDEAEISVVDSILARVGAGDCQMKGVSTFMTEMLETATILRDSLIIIDELGRGTSTYDGFGLAWAISEYIAKEIKAFCLFATHFHELTTLSEEIAEVKNYHVTATTINNTLTLLYQVKSGPCDRSFGIHVAELANFPASVIEFAKRKARELEDFEEDGDDSEESVKRRRQEKKEESSIIEEYLSKVCAFDLESISDEELQDQLQKLRKELEMKENPLIQNLLKSC</sequence>
<evidence type="ECO:0000256" key="1">
    <source>
        <dbReference type="ARBA" id="ARBA00004123"/>
    </source>
</evidence>
<dbReference type="InterPro" id="IPR007860">
    <property type="entry name" value="DNA_mmatch_repair_MutS_con_dom"/>
</dbReference>
<evidence type="ECO:0000256" key="8">
    <source>
        <dbReference type="ARBA" id="ARBA00023204"/>
    </source>
</evidence>
<evidence type="ECO:0000259" key="15">
    <source>
        <dbReference type="PROSITE" id="PS00486"/>
    </source>
</evidence>
<dbReference type="FunFam" id="3.40.1170.10:FF:000003">
    <property type="entry name" value="DNA mismatch repair protein"/>
    <property type="match status" value="1"/>
</dbReference>
<dbReference type="Pfam" id="PF00488">
    <property type="entry name" value="MutS_V"/>
    <property type="match status" value="1"/>
</dbReference>
<dbReference type="InterPro" id="IPR011184">
    <property type="entry name" value="DNA_mismatch_repair_Msh2"/>
</dbReference>
<gene>
    <name evidence="16" type="primary">MSH2</name>
    <name evidence="16" type="ORF">Anas_06347</name>
</gene>
<dbReference type="Gene3D" id="3.40.1170.10">
    <property type="entry name" value="DNA repair protein MutS, domain I"/>
    <property type="match status" value="1"/>
</dbReference>
<feature type="coiled-coil region" evidence="13">
    <location>
        <begin position="471"/>
        <end position="498"/>
    </location>
</feature>
<dbReference type="InterPro" id="IPR027417">
    <property type="entry name" value="P-loop_NTPase"/>
</dbReference>
<dbReference type="InterPro" id="IPR036678">
    <property type="entry name" value="MutS_con_dom_sf"/>
</dbReference>
<dbReference type="PIRSF" id="PIRSF005813">
    <property type="entry name" value="MSH2"/>
    <property type="match status" value="1"/>
</dbReference>
<dbReference type="Proteomes" id="UP000326759">
    <property type="component" value="Unassembled WGS sequence"/>
</dbReference>
<comment type="subcellular location">
    <subcellularLocation>
        <location evidence="1">Nucleus</location>
    </subcellularLocation>
</comment>
<evidence type="ECO:0000256" key="10">
    <source>
        <dbReference type="ARBA" id="ARBA00029795"/>
    </source>
</evidence>
<evidence type="ECO:0000256" key="9">
    <source>
        <dbReference type="ARBA" id="ARBA00023242"/>
    </source>
</evidence>
<dbReference type="PROSITE" id="PS00486">
    <property type="entry name" value="DNA_MISMATCH_REPAIR_2"/>
    <property type="match status" value="1"/>
</dbReference>
<dbReference type="GO" id="GO:0005524">
    <property type="term" value="F:ATP binding"/>
    <property type="evidence" value="ECO:0007669"/>
    <property type="project" value="UniProtKB-KW"/>
</dbReference>
<dbReference type="InterPro" id="IPR007695">
    <property type="entry name" value="DNA_mismatch_repair_MutS-lik_N"/>
</dbReference>
<keyword evidence="4 12" id="KW-0547">Nucleotide-binding</keyword>
<keyword evidence="9" id="KW-0539">Nucleus</keyword>
<dbReference type="InterPro" id="IPR000432">
    <property type="entry name" value="DNA_mismatch_repair_MutS_C"/>
</dbReference>
<dbReference type="GO" id="GO:0030983">
    <property type="term" value="F:mismatched DNA binding"/>
    <property type="evidence" value="ECO:0007669"/>
    <property type="project" value="InterPro"/>
</dbReference>
<proteinExistence type="inferred from homology"/>
<feature type="compositionally biased region" description="Acidic residues" evidence="14">
    <location>
        <begin position="818"/>
        <end position="828"/>
    </location>
</feature>
<comment type="function">
    <text evidence="12">Component of the post-replicative DNA mismatch repair system (MMR).</text>
</comment>
<evidence type="ECO:0000256" key="5">
    <source>
        <dbReference type="ARBA" id="ARBA00022763"/>
    </source>
</evidence>
<dbReference type="GO" id="GO:0140664">
    <property type="term" value="F:ATP-dependent DNA damage sensor activity"/>
    <property type="evidence" value="ECO:0007669"/>
    <property type="project" value="InterPro"/>
</dbReference>
<evidence type="ECO:0000256" key="7">
    <source>
        <dbReference type="ARBA" id="ARBA00023125"/>
    </source>
</evidence>
<keyword evidence="8 12" id="KW-0234">DNA repair</keyword>
<dbReference type="Gene3D" id="1.10.1420.10">
    <property type="match status" value="2"/>
</dbReference>
<dbReference type="InterPro" id="IPR045076">
    <property type="entry name" value="MutS"/>
</dbReference>
<evidence type="ECO:0000313" key="17">
    <source>
        <dbReference type="Proteomes" id="UP000326759"/>
    </source>
</evidence>
<feature type="region of interest" description="Disordered" evidence="14">
    <location>
        <begin position="818"/>
        <end position="840"/>
    </location>
</feature>
<dbReference type="InterPro" id="IPR036187">
    <property type="entry name" value="DNA_mismatch_repair_MutS_sf"/>
</dbReference>
<dbReference type="SMART" id="SM00534">
    <property type="entry name" value="MUTSac"/>
    <property type="match status" value="1"/>
</dbReference>
<dbReference type="GO" id="GO:0006312">
    <property type="term" value="P:mitotic recombination"/>
    <property type="evidence" value="ECO:0007669"/>
    <property type="project" value="TreeGrafter"/>
</dbReference>
<comment type="caution">
    <text evidence="16">The sequence shown here is derived from an EMBL/GenBank/DDBJ whole genome shotgun (WGS) entry which is preliminary data.</text>
</comment>
<evidence type="ECO:0000256" key="3">
    <source>
        <dbReference type="ARBA" id="ARBA00019549"/>
    </source>
</evidence>
<evidence type="ECO:0000256" key="14">
    <source>
        <dbReference type="SAM" id="MobiDB-lite"/>
    </source>
</evidence>
<evidence type="ECO:0000256" key="6">
    <source>
        <dbReference type="ARBA" id="ARBA00022840"/>
    </source>
</evidence>
<keyword evidence="6" id="KW-0067">ATP-binding</keyword>
<dbReference type="InterPro" id="IPR007696">
    <property type="entry name" value="DNA_mismatch_repair_MutS_core"/>
</dbReference>
<dbReference type="Gene3D" id="3.40.50.300">
    <property type="entry name" value="P-loop containing nucleotide triphosphate hydrolases"/>
    <property type="match status" value="1"/>
</dbReference>
<comment type="similarity">
    <text evidence="2 12">Belongs to the DNA mismatch repair MutS family.</text>
</comment>
<name>A0A5N5SXE8_9CRUS</name>
<dbReference type="GO" id="GO:0006298">
    <property type="term" value="P:mismatch repair"/>
    <property type="evidence" value="ECO:0007669"/>
    <property type="project" value="InterPro"/>
</dbReference>
<accession>A0A5N5SXE8</accession>
<evidence type="ECO:0000313" key="16">
    <source>
        <dbReference type="EMBL" id="KAB7498881.1"/>
    </source>
</evidence>
<dbReference type="PANTHER" id="PTHR11361:SF35">
    <property type="entry name" value="DNA MISMATCH REPAIR PROTEIN MSH2"/>
    <property type="match status" value="1"/>
</dbReference>
<organism evidence="16 17">
    <name type="scientific">Armadillidium nasatum</name>
    <dbReference type="NCBI Taxonomy" id="96803"/>
    <lineage>
        <taxon>Eukaryota</taxon>
        <taxon>Metazoa</taxon>
        <taxon>Ecdysozoa</taxon>
        <taxon>Arthropoda</taxon>
        <taxon>Crustacea</taxon>
        <taxon>Multicrustacea</taxon>
        <taxon>Malacostraca</taxon>
        <taxon>Eumalacostraca</taxon>
        <taxon>Peracarida</taxon>
        <taxon>Isopoda</taxon>
        <taxon>Oniscidea</taxon>
        <taxon>Crinocheta</taxon>
        <taxon>Armadillidiidae</taxon>
        <taxon>Armadillidium</taxon>
    </lineage>
</organism>
<dbReference type="FunFam" id="3.30.420.110:FF:000002">
    <property type="entry name" value="DNA mismatch repair protein"/>
    <property type="match status" value="1"/>
</dbReference>
<evidence type="ECO:0000256" key="13">
    <source>
        <dbReference type="SAM" id="Coils"/>
    </source>
</evidence>
<keyword evidence="17" id="KW-1185">Reference proteome</keyword>
<dbReference type="Pfam" id="PF05192">
    <property type="entry name" value="MutS_III"/>
    <property type="match status" value="1"/>
</dbReference>
<dbReference type="OrthoDB" id="295033at2759"/>
<evidence type="ECO:0000256" key="4">
    <source>
        <dbReference type="ARBA" id="ARBA00022741"/>
    </source>
</evidence>
<keyword evidence="7 12" id="KW-0238">DNA-binding</keyword>
<dbReference type="Gene3D" id="3.30.420.110">
    <property type="entry name" value="MutS, connector domain"/>
    <property type="match status" value="1"/>
</dbReference>
<dbReference type="Pfam" id="PF05188">
    <property type="entry name" value="MutS_II"/>
    <property type="match status" value="1"/>
</dbReference>
<keyword evidence="13" id="KW-0175">Coiled coil</keyword>
<feature type="domain" description="DNA mismatch repair proteins mutS family" evidence="15">
    <location>
        <begin position="709"/>
        <end position="725"/>
    </location>
</feature>
<dbReference type="GO" id="GO:0032301">
    <property type="term" value="C:MutSalpha complex"/>
    <property type="evidence" value="ECO:0007669"/>
    <property type="project" value="TreeGrafter"/>
</dbReference>
<dbReference type="SUPFAM" id="SSF48334">
    <property type="entry name" value="DNA repair protein MutS, domain III"/>
    <property type="match status" value="1"/>
</dbReference>
<dbReference type="AlphaFoldDB" id="A0A5N5SXE8"/>
<dbReference type="SUPFAM" id="SSF52540">
    <property type="entry name" value="P-loop containing nucleoside triphosphate hydrolases"/>
    <property type="match status" value="1"/>
</dbReference>
<dbReference type="Pfam" id="PF01624">
    <property type="entry name" value="MutS_I"/>
    <property type="match status" value="1"/>
</dbReference>
<dbReference type="FunFam" id="1.10.1420.10:FF:000003">
    <property type="entry name" value="DNA mismatch repair protein"/>
    <property type="match status" value="1"/>
</dbReference>